<organism evidence="2 3">
    <name type="scientific">Thiovibrio frasassiensis</name>
    <dbReference type="NCBI Taxonomy" id="2984131"/>
    <lineage>
        <taxon>Bacteria</taxon>
        <taxon>Pseudomonadati</taxon>
        <taxon>Thermodesulfobacteriota</taxon>
        <taxon>Desulfobulbia</taxon>
        <taxon>Desulfobulbales</taxon>
        <taxon>Thiovibrionaceae</taxon>
        <taxon>Thiovibrio</taxon>
    </lineage>
</organism>
<reference evidence="2" key="2">
    <citation type="submission" date="2022-10" db="EMBL/GenBank/DDBJ databases">
        <authorList>
            <person name="Aronson H.S."/>
        </authorList>
    </citation>
    <scope>NUCLEOTIDE SEQUENCE</scope>
    <source>
        <strain evidence="2">RS19-109</strain>
    </source>
</reference>
<feature type="domain" description="FHA" evidence="1">
    <location>
        <begin position="32"/>
        <end position="94"/>
    </location>
</feature>
<name>A0A9X4RMS2_9BACT</name>
<sequence length="102" mass="11474">MPSSSNETYRLTVIEGNASPSTLSLDGKSSAKIGKDPSCDILIPGWLVSKTQCYVVSKKDKYYIVPQRSWANTKLNDVIIKEERLLRKGDIIQIKSVKIRFN</sequence>
<proteinExistence type="predicted"/>
<accession>A0A9X4RMS2</accession>
<dbReference type="SUPFAM" id="SSF49879">
    <property type="entry name" value="SMAD/FHA domain"/>
    <property type="match status" value="1"/>
</dbReference>
<reference evidence="2" key="1">
    <citation type="journal article" date="2022" name="bioRxiv">
        <title>Thiovibrio frasassiensisgen. nov., sp. nov., an autotrophic, elemental sulfur disproportionating bacterium isolated from sulfidic karst sediment, and proposal of Thiovibrionaceae fam. nov.</title>
        <authorList>
            <person name="Aronson H."/>
            <person name="Thomas C."/>
            <person name="Bhattacharyya M."/>
            <person name="Eckstein S."/>
            <person name="Jensen S."/>
            <person name="Barco R."/>
            <person name="Macalady J."/>
            <person name="Amend J."/>
        </authorList>
    </citation>
    <scope>NUCLEOTIDE SEQUENCE</scope>
    <source>
        <strain evidence="2">RS19-109</strain>
    </source>
</reference>
<dbReference type="CDD" id="cd00060">
    <property type="entry name" value="FHA"/>
    <property type="match status" value="1"/>
</dbReference>
<keyword evidence="3" id="KW-1185">Reference proteome</keyword>
<dbReference type="InterPro" id="IPR008984">
    <property type="entry name" value="SMAD_FHA_dom_sf"/>
</dbReference>
<dbReference type="EMBL" id="JAPHEH010000001">
    <property type="protein sequence ID" value="MDG4476483.1"/>
    <property type="molecule type" value="Genomic_DNA"/>
</dbReference>
<dbReference type="InterPro" id="IPR000253">
    <property type="entry name" value="FHA_dom"/>
</dbReference>
<protein>
    <submittedName>
        <fullName evidence="2">FHA domain-containing protein</fullName>
    </submittedName>
</protein>
<dbReference type="Pfam" id="PF00498">
    <property type="entry name" value="FHA"/>
    <property type="match status" value="1"/>
</dbReference>
<evidence type="ECO:0000313" key="2">
    <source>
        <dbReference type="EMBL" id="MDG4476483.1"/>
    </source>
</evidence>
<comment type="caution">
    <text evidence="2">The sequence shown here is derived from an EMBL/GenBank/DDBJ whole genome shotgun (WGS) entry which is preliminary data.</text>
</comment>
<dbReference type="Proteomes" id="UP001154240">
    <property type="component" value="Unassembled WGS sequence"/>
</dbReference>
<dbReference type="Gene3D" id="2.60.200.20">
    <property type="match status" value="1"/>
</dbReference>
<dbReference type="AlphaFoldDB" id="A0A9X4RMS2"/>
<evidence type="ECO:0000313" key="3">
    <source>
        <dbReference type="Proteomes" id="UP001154240"/>
    </source>
</evidence>
<evidence type="ECO:0000259" key="1">
    <source>
        <dbReference type="Pfam" id="PF00498"/>
    </source>
</evidence>
<gene>
    <name evidence="2" type="ORF">OLX77_09985</name>
</gene>